<proteinExistence type="inferred from homology"/>
<keyword evidence="6 8" id="KW-0067">ATP-binding</keyword>
<dbReference type="PATRIC" id="fig|1226633.4.peg.1995"/>
<dbReference type="EMBL" id="AUZI01000023">
    <property type="protein sequence ID" value="KID48569.1"/>
    <property type="molecule type" value="Genomic_DNA"/>
</dbReference>
<keyword evidence="7" id="KW-0472">Membrane</keyword>
<dbReference type="GO" id="GO:0005524">
    <property type="term" value="F:ATP binding"/>
    <property type="evidence" value="ECO:0007669"/>
    <property type="project" value="UniProtKB-KW"/>
</dbReference>
<dbReference type="InterPro" id="IPR050388">
    <property type="entry name" value="ABC_Ni/Peptide_Import"/>
</dbReference>
<evidence type="ECO:0000256" key="1">
    <source>
        <dbReference type="ARBA" id="ARBA00004202"/>
    </source>
</evidence>
<evidence type="ECO:0000256" key="2">
    <source>
        <dbReference type="ARBA" id="ARBA00005417"/>
    </source>
</evidence>
<dbReference type="InterPro" id="IPR003593">
    <property type="entry name" value="AAA+_ATPase"/>
</dbReference>
<gene>
    <name evidence="8" type="ORF">C095_09850</name>
</gene>
<dbReference type="InterPro" id="IPR027417">
    <property type="entry name" value="P-loop_NTPase"/>
</dbReference>
<sequence>MEVLRMENVSISYGETSVVKNINFQLQRGEIISIVGESGSGKSTILNAIIGFLPEEGRIQSGEIYYEGKKITRLSQKEWRLLRGKKIGTIFQEPGSTLNPFQKIGKQFFESYRHVLGLPQKEAKDLMESMFSKVGLKNTEELIEKFPFQLSGGMNQRVSIALATSLGPNLLLADEPTSSLDATIQKNIIEEFLFLKKEFNMSILLVTHNLALAKYISDKILVLFQGNIVDFGTPEEILQSPKSKYTQTLLADIPKIKE</sequence>
<evidence type="ECO:0000256" key="3">
    <source>
        <dbReference type="ARBA" id="ARBA00022448"/>
    </source>
</evidence>
<dbReference type="RefSeq" id="WP_039122351.1">
    <property type="nucleotide sequence ID" value="NZ_AOJP01000002.1"/>
</dbReference>
<dbReference type="SMART" id="SM00382">
    <property type="entry name" value="AAA"/>
    <property type="match status" value="1"/>
</dbReference>
<evidence type="ECO:0000313" key="9">
    <source>
        <dbReference type="Proteomes" id="UP000031184"/>
    </source>
</evidence>
<comment type="caution">
    <text evidence="8">The sequence shown here is derived from an EMBL/GenBank/DDBJ whole genome shotgun (WGS) entry which is preliminary data.</text>
</comment>
<dbReference type="Proteomes" id="UP000031184">
    <property type="component" value="Unassembled WGS sequence"/>
</dbReference>
<keyword evidence="5" id="KW-0547">Nucleotide-binding</keyword>
<accession>A0A017H6Q8</accession>
<dbReference type="CDD" id="cd03257">
    <property type="entry name" value="ABC_NikE_OppD_transporters"/>
    <property type="match status" value="1"/>
</dbReference>
<protein>
    <submittedName>
        <fullName evidence="8">ABC transporter ATP-binding protein</fullName>
    </submittedName>
</protein>
<dbReference type="GO" id="GO:0005886">
    <property type="term" value="C:plasma membrane"/>
    <property type="evidence" value="ECO:0007669"/>
    <property type="project" value="UniProtKB-SubCell"/>
</dbReference>
<evidence type="ECO:0000256" key="4">
    <source>
        <dbReference type="ARBA" id="ARBA00022475"/>
    </source>
</evidence>
<dbReference type="PANTHER" id="PTHR43297">
    <property type="entry name" value="OLIGOPEPTIDE TRANSPORT ATP-BINDING PROTEIN APPD"/>
    <property type="match status" value="1"/>
</dbReference>
<dbReference type="OrthoDB" id="9806285at2"/>
<evidence type="ECO:0000313" key="8">
    <source>
        <dbReference type="EMBL" id="KID48569.1"/>
    </source>
</evidence>
<comment type="subcellular location">
    <subcellularLocation>
        <location evidence="1">Cell membrane</location>
        <topology evidence="1">Peripheral membrane protein</topology>
    </subcellularLocation>
</comment>
<dbReference type="PANTHER" id="PTHR43297:SF2">
    <property type="entry name" value="DIPEPTIDE TRANSPORT ATP-BINDING PROTEIN DPPD"/>
    <property type="match status" value="1"/>
</dbReference>
<dbReference type="Gene3D" id="3.40.50.300">
    <property type="entry name" value="P-loop containing nucleotide triphosphate hydrolases"/>
    <property type="match status" value="1"/>
</dbReference>
<dbReference type="PROSITE" id="PS50893">
    <property type="entry name" value="ABC_TRANSPORTER_2"/>
    <property type="match status" value="1"/>
</dbReference>
<dbReference type="InterPro" id="IPR003439">
    <property type="entry name" value="ABC_transporter-like_ATP-bd"/>
</dbReference>
<dbReference type="AlphaFoldDB" id="A0A017H6Q8"/>
<dbReference type="Pfam" id="PF00005">
    <property type="entry name" value="ABC_tran"/>
    <property type="match status" value="1"/>
</dbReference>
<organism evidence="8 9">
    <name type="scientific">Fusobacterium necrophorum subsp. funduliforme B35</name>
    <dbReference type="NCBI Taxonomy" id="1226633"/>
    <lineage>
        <taxon>Bacteria</taxon>
        <taxon>Fusobacteriati</taxon>
        <taxon>Fusobacteriota</taxon>
        <taxon>Fusobacteriia</taxon>
        <taxon>Fusobacteriales</taxon>
        <taxon>Fusobacteriaceae</taxon>
        <taxon>Fusobacterium</taxon>
    </lineage>
</organism>
<name>A0A017H6Q8_9FUSO</name>
<keyword evidence="3" id="KW-0813">Transport</keyword>
<evidence type="ECO:0000256" key="7">
    <source>
        <dbReference type="ARBA" id="ARBA00023136"/>
    </source>
</evidence>
<reference evidence="8 9" key="1">
    <citation type="submission" date="2013-08" db="EMBL/GenBank/DDBJ databases">
        <title>An opportunistic ruminal bacterium that causes liver abscesses in cattle.</title>
        <authorList>
            <person name="Benahmed F.H."/>
            <person name="Rasmussen M."/>
            <person name="Harbottle H."/>
            <person name="Soppet D."/>
            <person name="Nagaraja T.G."/>
            <person name="Davidson M."/>
        </authorList>
    </citation>
    <scope>NUCLEOTIDE SEQUENCE [LARGE SCALE GENOMIC DNA]</scope>
    <source>
        <strain evidence="8 9">B35</strain>
    </source>
</reference>
<dbReference type="GO" id="GO:0016887">
    <property type="term" value="F:ATP hydrolysis activity"/>
    <property type="evidence" value="ECO:0007669"/>
    <property type="project" value="InterPro"/>
</dbReference>
<keyword evidence="4" id="KW-1003">Cell membrane</keyword>
<evidence type="ECO:0000256" key="5">
    <source>
        <dbReference type="ARBA" id="ARBA00022741"/>
    </source>
</evidence>
<evidence type="ECO:0000256" key="6">
    <source>
        <dbReference type="ARBA" id="ARBA00022840"/>
    </source>
</evidence>
<dbReference type="SUPFAM" id="SSF52540">
    <property type="entry name" value="P-loop containing nucleoside triphosphate hydrolases"/>
    <property type="match status" value="1"/>
</dbReference>
<comment type="similarity">
    <text evidence="2">Belongs to the ABC transporter superfamily.</text>
</comment>